<dbReference type="GeneID" id="60604126"/>
<protein>
    <submittedName>
        <fullName evidence="4">CsbD family protein</fullName>
    </submittedName>
</protein>
<comment type="caution">
    <text evidence="4">The sequence shown here is derived from an EMBL/GenBank/DDBJ whole genome shotgun (WGS) entry which is preliminary data.</text>
</comment>
<dbReference type="Proteomes" id="UP000249451">
    <property type="component" value="Unassembled WGS sequence"/>
</dbReference>
<evidence type="ECO:0000256" key="2">
    <source>
        <dbReference type="SAM" id="MobiDB-lite"/>
    </source>
</evidence>
<feature type="compositionally biased region" description="Basic and acidic residues" evidence="2">
    <location>
        <begin position="1"/>
        <end position="14"/>
    </location>
</feature>
<dbReference type="SUPFAM" id="SSF69047">
    <property type="entry name" value="Hypothetical protein YjbJ"/>
    <property type="match status" value="1"/>
</dbReference>
<proteinExistence type="inferred from homology"/>
<accession>A0A2W5D8I8</accession>
<reference evidence="4 5" key="1">
    <citation type="submission" date="2017-11" db="EMBL/GenBank/DDBJ databases">
        <title>Infants hospitalized years apart are colonized by the same room-sourced microbial strains.</title>
        <authorList>
            <person name="Brooks B."/>
            <person name="Olm M.R."/>
            <person name="Firek B.A."/>
            <person name="Baker R."/>
            <person name="Thomas B.C."/>
            <person name="Morowitz M.J."/>
            <person name="Banfield J.F."/>
        </authorList>
    </citation>
    <scope>NUCLEOTIDE SEQUENCE [LARGE SCALE GENOMIC DNA]</scope>
    <source>
        <strain evidence="4">S2_012_000_R3_87</strain>
    </source>
</reference>
<dbReference type="AlphaFoldDB" id="A0A2W5D8I8"/>
<gene>
    <name evidence="4" type="ORF">DI609_02640</name>
</gene>
<organism evidence="4 5">
    <name type="scientific">Corynebacterium urealyticum</name>
    <dbReference type="NCBI Taxonomy" id="43771"/>
    <lineage>
        <taxon>Bacteria</taxon>
        <taxon>Bacillati</taxon>
        <taxon>Actinomycetota</taxon>
        <taxon>Actinomycetes</taxon>
        <taxon>Mycobacteriales</taxon>
        <taxon>Corynebacteriaceae</taxon>
        <taxon>Corynebacterium</taxon>
    </lineage>
</organism>
<dbReference type="InterPro" id="IPR008462">
    <property type="entry name" value="CsbD"/>
</dbReference>
<feature type="compositionally biased region" description="Basic and acidic residues" evidence="2">
    <location>
        <begin position="21"/>
        <end position="57"/>
    </location>
</feature>
<sequence>MSIDDIKGKAKEAFGDATGDESTKAEGKIDQAKSDLQDKANEVKDKAAEVFNDATDK</sequence>
<evidence type="ECO:0000313" key="4">
    <source>
        <dbReference type="EMBL" id="PZP02359.1"/>
    </source>
</evidence>
<dbReference type="Pfam" id="PF05532">
    <property type="entry name" value="CsbD"/>
    <property type="match status" value="1"/>
</dbReference>
<dbReference type="Gene3D" id="1.10.1470.10">
    <property type="entry name" value="YjbJ"/>
    <property type="match status" value="1"/>
</dbReference>
<dbReference type="InterPro" id="IPR036629">
    <property type="entry name" value="YjbJ_sf"/>
</dbReference>
<name>A0A2W5D8I8_9CORY</name>
<comment type="similarity">
    <text evidence="1">Belongs to the UPF0337 (CsbD) family.</text>
</comment>
<evidence type="ECO:0000313" key="5">
    <source>
        <dbReference type="Proteomes" id="UP000249451"/>
    </source>
</evidence>
<feature type="region of interest" description="Disordered" evidence="2">
    <location>
        <begin position="1"/>
        <end position="57"/>
    </location>
</feature>
<dbReference type="RefSeq" id="WP_012360593.1">
    <property type="nucleotide sequence ID" value="NZ_CP066064.1"/>
</dbReference>
<feature type="domain" description="CsbD-like" evidence="3">
    <location>
        <begin position="4"/>
        <end position="47"/>
    </location>
</feature>
<evidence type="ECO:0000259" key="3">
    <source>
        <dbReference type="Pfam" id="PF05532"/>
    </source>
</evidence>
<dbReference type="EMBL" id="QFNY01000039">
    <property type="protein sequence ID" value="PZP02359.1"/>
    <property type="molecule type" value="Genomic_DNA"/>
</dbReference>
<evidence type="ECO:0000256" key="1">
    <source>
        <dbReference type="ARBA" id="ARBA00009129"/>
    </source>
</evidence>